<dbReference type="AlphaFoldDB" id="A0A1A6FXH2"/>
<accession>A0A1A6FXH2</accession>
<proteinExistence type="predicted"/>
<evidence type="ECO:0000313" key="1">
    <source>
        <dbReference type="EMBL" id="OBS58255.1"/>
    </source>
</evidence>
<evidence type="ECO:0000313" key="2">
    <source>
        <dbReference type="Proteomes" id="UP000092124"/>
    </source>
</evidence>
<dbReference type="EMBL" id="LZPO01116958">
    <property type="protein sequence ID" value="OBS58255.1"/>
    <property type="molecule type" value="Genomic_DNA"/>
</dbReference>
<keyword evidence="2" id="KW-1185">Reference proteome</keyword>
<gene>
    <name evidence="1" type="ORF">A6R68_10616</name>
</gene>
<name>A0A1A6FXH2_NEOLE</name>
<protein>
    <submittedName>
        <fullName evidence="1">Uncharacterized protein</fullName>
    </submittedName>
</protein>
<organism evidence="1 2">
    <name type="scientific">Neotoma lepida</name>
    <name type="common">Desert woodrat</name>
    <dbReference type="NCBI Taxonomy" id="56216"/>
    <lineage>
        <taxon>Eukaryota</taxon>
        <taxon>Metazoa</taxon>
        <taxon>Chordata</taxon>
        <taxon>Craniata</taxon>
        <taxon>Vertebrata</taxon>
        <taxon>Euteleostomi</taxon>
        <taxon>Mammalia</taxon>
        <taxon>Eutheria</taxon>
        <taxon>Euarchontoglires</taxon>
        <taxon>Glires</taxon>
        <taxon>Rodentia</taxon>
        <taxon>Myomorpha</taxon>
        <taxon>Muroidea</taxon>
        <taxon>Cricetidae</taxon>
        <taxon>Neotominae</taxon>
        <taxon>Neotoma</taxon>
    </lineage>
</organism>
<sequence length="193" mass="20987">MPSVGPTFGDLRLGSQLLPLEYQDGSTHLVQRAEPRGLLKARKLTLILLLNTSLDPGCQERPKDSPWPFGLGTHCAIAVSAQLPSLSMLSTTISPWSPWQPLSADESNSTSSSRLPKHEMNASMGLEGTCAQQLELPMDSGWGLSQQAPDKLLSFFLPARSRLHVHPLARPLSRKPCLDTYSHAAACSRLPVL</sequence>
<comment type="caution">
    <text evidence="1">The sequence shown here is derived from an EMBL/GenBank/DDBJ whole genome shotgun (WGS) entry which is preliminary data.</text>
</comment>
<dbReference type="Proteomes" id="UP000092124">
    <property type="component" value="Unassembled WGS sequence"/>
</dbReference>
<reference evidence="1 2" key="1">
    <citation type="submission" date="2016-06" db="EMBL/GenBank/DDBJ databases">
        <title>The Draft Genome Sequence and Annotation of the Desert Woodrat Neotoma lepida.</title>
        <authorList>
            <person name="Campbell M."/>
            <person name="Oakeson K.F."/>
            <person name="Yandell M."/>
            <person name="Halpert J.R."/>
            <person name="Dearing D."/>
        </authorList>
    </citation>
    <scope>NUCLEOTIDE SEQUENCE [LARGE SCALE GENOMIC DNA]</scope>
    <source>
        <strain evidence="1">417</strain>
        <tissue evidence="1">Liver</tissue>
    </source>
</reference>